<reference evidence="5 6" key="1">
    <citation type="submission" date="2024-08" db="EMBL/GenBank/DDBJ databases">
        <title>Clostridium lapicellarii sp. nov., and Clostridium renhuaiense sp. nov., two species isolated from the mud in a fermentation cellar used for producing sauce-flavour Chinese liquors.</title>
        <authorList>
            <person name="Yang F."/>
            <person name="Wang H."/>
            <person name="Chen L.Q."/>
            <person name="Zhou N."/>
            <person name="Lu J.J."/>
            <person name="Pu X.X."/>
            <person name="Wan B."/>
            <person name="Wang L."/>
            <person name="Liu S.J."/>
        </authorList>
    </citation>
    <scope>NUCLEOTIDE SEQUENCE [LARGE SCALE GENOMIC DNA]</scope>
    <source>
        <strain evidence="5 6">MT-113</strain>
    </source>
</reference>
<dbReference type="Pfam" id="PF01814">
    <property type="entry name" value="Hemerythrin"/>
    <property type="match status" value="1"/>
</dbReference>
<feature type="domain" description="Hemerythrin-like" evidence="4">
    <location>
        <begin position="11"/>
        <end position="128"/>
    </location>
</feature>
<evidence type="ECO:0000313" key="6">
    <source>
        <dbReference type="Proteomes" id="UP001565220"/>
    </source>
</evidence>
<dbReference type="InterPro" id="IPR050669">
    <property type="entry name" value="Hemerythrin"/>
</dbReference>
<dbReference type="InterPro" id="IPR012312">
    <property type="entry name" value="Hemerythrin-like"/>
</dbReference>
<dbReference type="NCBIfam" id="TIGR02481">
    <property type="entry name" value="hemeryth_dom"/>
    <property type="match status" value="1"/>
</dbReference>
<evidence type="ECO:0000313" key="5">
    <source>
        <dbReference type="EMBL" id="MEY8762855.1"/>
    </source>
</evidence>
<dbReference type="InterPro" id="IPR012827">
    <property type="entry name" value="Hemerythrin_metal-bd"/>
</dbReference>
<dbReference type="PANTHER" id="PTHR37164">
    <property type="entry name" value="BACTERIOHEMERYTHRIN"/>
    <property type="match status" value="1"/>
</dbReference>
<dbReference type="PANTHER" id="PTHR37164:SF1">
    <property type="entry name" value="BACTERIOHEMERYTHRIN"/>
    <property type="match status" value="1"/>
</dbReference>
<comment type="similarity">
    <text evidence="1">Belongs to the hemerythrin family.</text>
</comment>
<evidence type="ECO:0000256" key="3">
    <source>
        <dbReference type="ARBA" id="ARBA00023004"/>
    </source>
</evidence>
<sequence length="145" mass="17660">MFDWKDEYSCGIKRIDDEHKKLFGIGNSIYKLATDENRLDYFDRILDLVDDLKDYTAYHFKDEEKVMSMYDYPGYEEQKRVHDRFINKIQNLDLEEIDENQQDAVLKLLNFIYNWITNHILGMDLKIKDYFESLKPSELLRKKER</sequence>
<dbReference type="EMBL" id="JBGFFE010000003">
    <property type="protein sequence ID" value="MEY8762855.1"/>
    <property type="molecule type" value="Genomic_DNA"/>
</dbReference>
<dbReference type="Gene3D" id="1.20.120.50">
    <property type="entry name" value="Hemerythrin-like"/>
    <property type="match status" value="1"/>
</dbReference>
<proteinExistence type="inferred from homology"/>
<evidence type="ECO:0000259" key="4">
    <source>
        <dbReference type="Pfam" id="PF01814"/>
    </source>
</evidence>
<name>A0ABV4DUC7_9CLOT</name>
<organism evidence="5 6">
    <name type="scientific">Clostridium lapidicellarium</name>
    <dbReference type="NCBI Taxonomy" id="3240931"/>
    <lineage>
        <taxon>Bacteria</taxon>
        <taxon>Bacillati</taxon>
        <taxon>Bacillota</taxon>
        <taxon>Clostridia</taxon>
        <taxon>Eubacteriales</taxon>
        <taxon>Clostridiaceae</taxon>
        <taxon>Clostridium</taxon>
    </lineage>
</organism>
<comment type="caution">
    <text evidence="5">The sequence shown here is derived from an EMBL/GenBank/DDBJ whole genome shotgun (WGS) entry which is preliminary data.</text>
</comment>
<gene>
    <name evidence="5" type="ORF">AB8S09_04215</name>
</gene>
<keyword evidence="3" id="KW-0408">Iron</keyword>
<accession>A0ABV4DUC7</accession>
<evidence type="ECO:0000256" key="2">
    <source>
        <dbReference type="ARBA" id="ARBA00022723"/>
    </source>
</evidence>
<keyword evidence="2" id="KW-0479">Metal-binding</keyword>
<dbReference type="SUPFAM" id="SSF47188">
    <property type="entry name" value="Hemerythrin-like"/>
    <property type="match status" value="1"/>
</dbReference>
<dbReference type="CDD" id="cd12107">
    <property type="entry name" value="Hemerythrin"/>
    <property type="match status" value="1"/>
</dbReference>
<keyword evidence="6" id="KW-1185">Reference proteome</keyword>
<protein>
    <submittedName>
        <fullName evidence="5">Bacteriohemerythrin</fullName>
    </submittedName>
</protein>
<dbReference type="RefSeq" id="WP_294182531.1">
    <property type="nucleotide sequence ID" value="NZ_JBGFFE010000003.1"/>
</dbReference>
<dbReference type="NCBIfam" id="NF033749">
    <property type="entry name" value="bact_hemeryth"/>
    <property type="match status" value="1"/>
</dbReference>
<evidence type="ECO:0000256" key="1">
    <source>
        <dbReference type="ARBA" id="ARBA00010587"/>
    </source>
</evidence>
<dbReference type="InterPro" id="IPR035938">
    <property type="entry name" value="Hemerythrin-like_sf"/>
</dbReference>
<dbReference type="Proteomes" id="UP001565220">
    <property type="component" value="Unassembled WGS sequence"/>
</dbReference>